<evidence type="ECO:0000259" key="15">
    <source>
        <dbReference type="PROSITE" id="PS50850"/>
    </source>
</evidence>
<dbReference type="InterPro" id="IPR036259">
    <property type="entry name" value="MFS_trans_sf"/>
</dbReference>
<dbReference type="InterPro" id="IPR027417">
    <property type="entry name" value="P-loop_NTPase"/>
</dbReference>
<comment type="subcellular location">
    <subcellularLocation>
        <location evidence="1">Cell membrane</location>
        <topology evidence="1">Multi-pass membrane protein</topology>
    </subcellularLocation>
</comment>
<evidence type="ECO:0000256" key="8">
    <source>
        <dbReference type="ARBA" id="ARBA00022777"/>
    </source>
</evidence>
<keyword evidence="9 12" id="KW-0067">ATP-binding</keyword>
<evidence type="ECO:0000256" key="3">
    <source>
        <dbReference type="ARBA" id="ARBA00022475"/>
    </source>
</evidence>
<dbReference type="InterPro" id="IPR018095">
    <property type="entry name" value="Thymidylate_kin_CS"/>
</dbReference>
<keyword evidence="6 12" id="KW-0545">Nucleotide biosynthesis</keyword>
<dbReference type="Proteomes" id="UP000754710">
    <property type="component" value="Unassembled WGS sequence"/>
</dbReference>
<keyword evidence="10 14" id="KW-1133">Transmembrane helix</keyword>
<feature type="domain" description="Major facilitator superfamily (MFS) profile" evidence="15">
    <location>
        <begin position="15"/>
        <end position="430"/>
    </location>
</feature>
<evidence type="ECO:0000256" key="14">
    <source>
        <dbReference type="SAM" id="Phobius"/>
    </source>
</evidence>
<protein>
    <recommendedName>
        <fullName evidence="12">Thymidylate kinase</fullName>
        <ecNumber evidence="12">2.7.4.9</ecNumber>
    </recommendedName>
    <alternativeName>
        <fullName evidence="12">dTMP kinase</fullName>
    </alternativeName>
</protein>
<sequence length="697" mass="74694">MAVLRIRDFRHLWIGLGLSSLGDWMGLLALTAMANQVAGEAYGDNYAVKNFAIAGVLFLRVLPALVMGPVAGWIADRIDRRVTLVWGDYIRGVLFLTIPIVGTLWWVFVVTVLIEIVSLVWGPAKDATVPNLVPRHRLEAANQISLATTYGSALPAAAIFTGLTLVDKLYRNLFDWFPNGPIDLALYFNGVSFIISGAVIAALKHIPPGPAAGGADYEGNALKVVWDGWRYVSGTPMVRGLIIGIVGAFAAGGVVIGLARTFVADLGGGEPGYGVLFGTVFLGLGAGMWLGPRLLQGLSRRRLFGLALTGAGLLLFPLALVQQLEVVTAITLLLGFFSGVAWITGNTLLGLEVPDEIRGRTFAFVGSMIRLSLALVLATAPLLAGLIGTHSPKIFDVELVYNGAAFTFLIAAVLLTAVGVASYRQMDDRRGVPLVKDLRNAFAGSPGVYSATGVFIALEGGEGAGKSTQSDRLAAWLRDEGYDVLLTHEPGDTEVGQKLRRIVLDPATGDISHRAEALLYAADKAEHVDRVVAPALSRGAVVVTDRYVDSTLAYQGAGRALSDRELERVARWATSDLRPHLTVLLDLPPQTGLTRFEERDRIEGESVEFHERVRQAFLRLASAHPEHYVVIDARRPIEEIAAVVRERVEPLLEQAVRGPARAGQATPAAAHQTPAHQNPGPPAPSLVDRDASAEVES</sequence>
<evidence type="ECO:0000256" key="6">
    <source>
        <dbReference type="ARBA" id="ARBA00022727"/>
    </source>
</evidence>
<keyword evidence="3" id="KW-1003">Cell membrane</keyword>
<evidence type="ECO:0000256" key="12">
    <source>
        <dbReference type="HAMAP-Rule" id="MF_00165"/>
    </source>
</evidence>
<feature type="compositionally biased region" description="Basic and acidic residues" evidence="13">
    <location>
        <begin position="687"/>
        <end position="697"/>
    </location>
</feature>
<dbReference type="InterPro" id="IPR010290">
    <property type="entry name" value="TM_effector"/>
</dbReference>
<comment type="similarity">
    <text evidence="12">Belongs to the thymidylate kinase family.</text>
</comment>
<evidence type="ECO:0000256" key="13">
    <source>
        <dbReference type="SAM" id="MobiDB-lite"/>
    </source>
</evidence>
<feature type="transmembrane region" description="Helical" evidence="14">
    <location>
        <begin position="144"/>
        <end position="166"/>
    </location>
</feature>
<keyword evidence="8 12" id="KW-0418">Kinase</keyword>
<dbReference type="Pfam" id="PF05977">
    <property type="entry name" value="MFS_3"/>
    <property type="match status" value="1"/>
</dbReference>
<feature type="transmembrane region" description="Helical" evidence="14">
    <location>
        <begin position="271"/>
        <end position="291"/>
    </location>
</feature>
<reference evidence="16 17" key="1">
    <citation type="submission" date="2021-08" db="EMBL/GenBank/DDBJ databases">
        <title>Nocardioides bacterium WL0053 sp. nov., isolated from the sediment.</title>
        <authorList>
            <person name="Wang L."/>
            <person name="Zhang D."/>
            <person name="Zhang A."/>
        </authorList>
    </citation>
    <scope>NUCLEOTIDE SEQUENCE [LARGE SCALE GENOMIC DNA]</scope>
    <source>
        <strain evidence="16 17">WL0053</strain>
    </source>
</reference>
<feature type="transmembrane region" description="Helical" evidence="14">
    <location>
        <begin position="82"/>
        <end position="98"/>
    </location>
</feature>
<evidence type="ECO:0000256" key="4">
    <source>
        <dbReference type="ARBA" id="ARBA00022679"/>
    </source>
</evidence>
<comment type="function">
    <text evidence="12">Phosphorylation of dTMP to form dTDP in both de novo and salvage pathways of dTTP synthesis.</text>
</comment>
<dbReference type="EC" id="2.7.4.9" evidence="12"/>
<feature type="transmembrane region" description="Helical" evidence="14">
    <location>
        <begin position="399"/>
        <end position="421"/>
    </location>
</feature>
<feature type="transmembrane region" description="Helical" evidence="14">
    <location>
        <begin position="104"/>
        <end position="124"/>
    </location>
</feature>
<feature type="transmembrane region" description="Helical" evidence="14">
    <location>
        <begin position="303"/>
        <end position="320"/>
    </location>
</feature>
<dbReference type="NCBIfam" id="TIGR00041">
    <property type="entry name" value="DTMP_kinase"/>
    <property type="match status" value="1"/>
</dbReference>
<feature type="compositionally biased region" description="Low complexity" evidence="13">
    <location>
        <begin position="657"/>
        <end position="677"/>
    </location>
</feature>
<keyword evidence="5 14" id="KW-0812">Transmembrane</keyword>
<dbReference type="PROSITE" id="PS50850">
    <property type="entry name" value="MFS"/>
    <property type="match status" value="1"/>
</dbReference>
<proteinExistence type="inferred from homology"/>
<dbReference type="InterPro" id="IPR039430">
    <property type="entry name" value="Thymidylate_kin-like_dom"/>
</dbReference>
<keyword evidence="7 12" id="KW-0547">Nucleotide-binding</keyword>
<keyword evidence="17" id="KW-1185">Reference proteome</keyword>
<feature type="transmembrane region" description="Helical" evidence="14">
    <location>
        <begin position="326"/>
        <end position="349"/>
    </location>
</feature>
<organism evidence="16 17">
    <name type="scientific">Nocardioides jiangsuensis</name>
    <dbReference type="NCBI Taxonomy" id="2866161"/>
    <lineage>
        <taxon>Bacteria</taxon>
        <taxon>Bacillati</taxon>
        <taxon>Actinomycetota</taxon>
        <taxon>Actinomycetes</taxon>
        <taxon>Propionibacteriales</taxon>
        <taxon>Nocardioidaceae</taxon>
        <taxon>Nocardioides</taxon>
    </lineage>
</organism>
<dbReference type="Gene3D" id="3.40.50.300">
    <property type="entry name" value="P-loop containing nucleotide triphosphate hydrolases"/>
    <property type="match status" value="1"/>
</dbReference>
<feature type="transmembrane region" description="Helical" evidence="14">
    <location>
        <begin position="12"/>
        <end position="31"/>
    </location>
</feature>
<feature type="transmembrane region" description="Helical" evidence="14">
    <location>
        <begin position="361"/>
        <end position="387"/>
    </location>
</feature>
<keyword evidence="2" id="KW-0813">Transport</keyword>
<dbReference type="EMBL" id="JAIEZQ010000001">
    <property type="protein sequence ID" value="MBY9074426.1"/>
    <property type="molecule type" value="Genomic_DNA"/>
</dbReference>
<gene>
    <name evidence="12 16" type="primary">tmk</name>
    <name evidence="16" type="ORF">K1X13_06300</name>
</gene>
<evidence type="ECO:0000313" key="17">
    <source>
        <dbReference type="Proteomes" id="UP000754710"/>
    </source>
</evidence>
<dbReference type="PROSITE" id="PS01331">
    <property type="entry name" value="THYMIDYLATE_KINASE"/>
    <property type="match status" value="1"/>
</dbReference>
<dbReference type="Gene3D" id="1.20.1250.20">
    <property type="entry name" value="MFS general substrate transporter like domains"/>
    <property type="match status" value="1"/>
</dbReference>
<evidence type="ECO:0000256" key="1">
    <source>
        <dbReference type="ARBA" id="ARBA00004651"/>
    </source>
</evidence>
<dbReference type="CDD" id="cd01672">
    <property type="entry name" value="TMPK"/>
    <property type="match status" value="1"/>
</dbReference>
<accession>A0ABS7RI22</accession>
<evidence type="ECO:0000256" key="5">
    <source>
        <dbReference type="ARBA" id="ARBA00022692"/>
    </source>
</evidence>
<evidence type="ECO:0000256" key="2">
    <source>
        <dbReference type="ARBA" id="ARBA00022448"/>
    </source>
</evidence>
<feature type="binding site" evidence="12">
    <location>
        <begin position="460"/>
        <end position="467"/>
    </location>
    <ligand>
        <name>ATP</name>
        <dbReference type="ChEBI" id="CHEBI:30616"/>
    </ligand>
</feature>
<dbReference type="InterPro" id="IPR018094">
    <property type="entry name" value="Thymidylate_kinase"/>
</dbReference>
<dbReference type="CDD" id="cd06173">
    <property type="entry name" value="MFS_MefA_like"/>
    <property type="match status" value="1"/>
</dbReference>
<name>A0ABS7RI22_9ACTN</name>
<dbReference type="InterPro" id="IPR020846">
    <property type="entry name" value="MFS_dom"/>
</dbReference>
<evidence type="ECO:0000256" key="11">
    <source>
        <dbReference type="ARBA" id="ARBA00023136"/>
    </source>
</evidence>
<dbReference type="SUPFAM" id="SSF103473">
    <property type="entry name" value="MFS general substrate transporter"/>
    <property type="match status" value="1"/>
</dbReference>
<evidence type="ECO:0000256" key="10">
    <source>
        <dbReference type="ARBA" id="ARBA00022989"/>
    </source>
</evidence>
<keyword evidence="11 14" id="KW-0472">Membrane</keyword>
<dbReference type="SUPFAM" id="SSF52540">
    <property type="entry name" value="P-loop containing nucleoside triphosphate hydrolases"/>
    <property type="match status" value="1"/>
</dbReference>
<feature type="transmembrane region" description="Helical" evidence="14">
    <location>
        <begin position="51"/>
        <end position="75"/>
    </location>
</feature>
<dbReference type="Pfam" id="PF02223">
    <property type="entry name" value="Thymidylate_kin"/>
    <property type="match status" value="1"/>
</dbReference>
<feature type="transmembrane region" description="Helical" evidence="14">
    <location>
        <begin position="240"/>
        <end position="259"/>
    </location>
</feature>
<evidence type="ECO:0000256" key="9">
    <source>
        <dbReference type="ARBA" id="ARBA00022840"/>
    </source>
</evidence>
<evidence type="ECO:0000313" key="16">
    <source>
        <dbReference type="EMBL" id="MBY9074426.1"/>
    </source>
</evidence>
<feature type="transmembrane region" description="Helical" evidence="14">
    <location>
        <begin position="186"/>
        <end position="203"/>
    </location>
</feature>
<comment type="catalytic activity">
    <reaction evidence="12">
        <text>dTMP + ATP = dTDP + ADP</text>
        <dbReference type="Rhea" id="RHEA:13517"/>
        <dbReference type="ChEBI" id="CHEBI:30616"/>
        <dbReference type="ChEBI" id="CHEBI:58369"/>
        <dbReference type="ChEBI" id="CHEBI:63528"/>
        <dbReference type="ChEBI" id="CHEBI:456216"/>
        <dbReference type="EC" id="2.7.4.9"/>
    </reaction>
</comment>
<dbReference type="GO" id="GO:0004798">
    <property type="term" value="F:dTMP kinase activity"/>
    <property type="evidence" value="ECO:0007669"/>
    <property type="project" value="UniProtKB-EC"/>
</dbReference>
<dbReference type="PANTHER" id="PTHR43266">
    <property type="entry name" value="MACROLIDE-EFFLUX PROTEIN"/>
    <property type="match status" value="1"/>
</dbReference>
<dbReference type="HAMAP" id="MF_00165">
    <property type="entry name" value="Thymidylate_kinase"/>
    <property type="match status" value="1"/>
</dbReference>
<dbReference type="PANTHER" id="PTHR43266:SF10">
    <property type="entry name" value="BACILYSIN EXPORTER BACE-RELATED"/>
    <property type="match status" value="1"/>
</dbReference>
<evidence type="ECO:0000256" key="7">
    <source>
        <dbReference type="ARBA" id="ARBA00022741"/>
    </source>
</evidence>
<comment type="caution">
    <text evidence="16">The sequence shown here is derived from an EMBL/GenBank/DDBJ whole genome shotgun (WGS) entry which is preliminary data.</text>
</comment>
<feature type="region of interest" description="Disordered" evidence="13">
    <location>
        <begin position="657"/>
        <end position="697"/>
    </location>
</feature>
<keyword evidence="4 12" id="KW-0808">Transferase</keyword>